<reference evidence="9" key="3">
    <citation type="submission" date="2025-08" db="UniProtKB">
        <authorList>
            <consortium name="Ensembl"/>
        </authorList>
    </citation>
    <scope>IDENTIFICATION</scope>
    <source>
        <strain evidence="9">HNI</strain>
    </source>
</reference>
<dbReference type="InterPro" id="IPR013783">
    <property type="entry name" value="Ig-like_fold"/>
</dbReference>
<evidence type="ECO:0008006" key="11">
    <source>
        <dbReference type="Google" id="ProtNLM"/>
    </source>
</evidence>
<evidence type="ECO:0000313" key="10">
    <source>
        <dbReference type="Proteomes" id="UP000265180"/>
    </source>
</evidence>
<comment type="subcellular location">
    <subcellularLocation>
        <location evidence="1">Cell projection</location>
        <location evidence="1">Cilium</location>
    </subcellularLocation>
    <subcellularLocation>
        <location evidence="2">Cytoplasm</location>
    </subcellularLocation>
</comment>
<evidence type="ECO:0000256" key="3">
    <source>
        <dbReference type="ARBA" id="ARBA00022490"/>
    </source>
</evidence>
<keyword evidence="6" id="KW-1133">Transmembrane helix</keyword>
<evidence type="ECO:0000256" key="4">
    <source>
        <dbReference type="ARBA" id="ARBA00023069"/>
    </source>
</evidence>
<dbReference type="InterPro" id="IPR059041">
    <property type="entry name" value="Ig_DLEC1_1"/>
</dbReference>
<name>A0A3P9M7Z0_ORYLA</name>
<dbReference type="PANTHER" id="PTHR46348:SF1">
    <property type="entry name" value="DELETED IN LUNG AND ESOPHAGEAL CANCER PROTEIN 1"/>
    <property type="match status" value="1"/>
</dbReference>
<keyword evidence="6" id="KW-0472">Membrane</keyword>
<evidence type="ECO:0000256" key="6">
    <source>
        <dbReference type="SAM" id="Phobius"/>
    </source>
</evidence>
<keyword evidence="4" id="KW-0969">Cilium</keyword>
<keyword evidence="6" id="KW-0812">Transmembrane</keyword>
<evidence type="ECO:0000259" key="7">
    <source>
        <dbReference type="Pfam" id="PF22544"/>
    </source>
</evidence>
<feature type="domain" description="Deleted in lung and esophageal cancer protein 1 Ig-like" evidence="8">
    <location>
        <begin position="162"/>
        <end position="249"/>
    </location>
</feature>
<evidence type="ECO:0000259" key="8">
    <source>
        <dbReference type="Pfam" id="PF23277"/>
    </source>
</evidence>
<sequence length="481" mass="54211">LGDKLIHFEGSILTFSDISNFHVLKSVFPDIYSNDIIGENLLPRPLICMKETEKLKSHLIQARAQAAAKEKHAFERMTENLGDISEYQDLFIGFIYFYFYFLILNYCLINMEYGAATLGSGAIWLLYSSLVPCYFSYAKLIMLFFFPLQNGDSLSGDPPPIFIAKPSVVTFTDYKVGHIYEVSFCLRNVTSSSRHIRVLPPNSPHFSIGLGRFPSEEGTIAPGMSCKYSLRFIPDSLKDYKDFLVVETQAEQVLLVPIEAQRPPPILTLPRVLDCGYCLVGGLKYVEFLCQNVGQSSGTFCIIPKSQWPFPNLRSLSRTYFSEQPPFAVGPSLFQLEPGDTTVIEVVFSPTTAQKSRQTYTFVCDNCQVKDFSIEGQLVALELVSEEKELPEAGEVHDVTAEHYVQFDVSSHVSHLDLPFQWQIRQPNLYPLPPGEVPEPSQIHFHPATDDAFRISPVAGLLPPYQDQEFLLTFSVSSQRC</sequence>
<accession>A0A3P9M7Z0</accession>
<feature type="transmembrane region" description="Helical" evidence="6">
    <location>
        <begin position="121"/>
        <end position="146"/>
    </location>
</feature>
<reference evidence="9" key="4">
    <citation type="submission" date="2025-09" db="UniProtKB">
        <authorList>
            <consortium name="Ensembl"/>
        </authorList>
    </citation>
    <scope>IDENTIFICATION</scope>
    <source>
        <strain evidence="9">HNI</strain>
    </source>
</reference>
<evidence type="ECO:0000313" key="9">
    <source>
        <dbReference type="Ensembl" id="ENSORLP00020028983.1"/>
    </source>
</evidence>
<evidence type="ECO:0000256" key="5">
    <source>
        <dbReference type="ARBA" id="ARBA00023273"/>
    </source>
</evidence>
<reference evidence="9 10" key="2">
    <citation type="submission" date="2017-04" db="EMBL/GenBank/DDBJ databases">
        <title>CpG methylation of centromeres and impact of large insertions on vertebrate speciation.</title>
        <authorList>
            <person name="Ichikawa K."/>
            <person name="Yoshimura J."/>
            <person name="Morishita S."/>
        </authorList>
    </citation>
    <scope>NUCLEOTIDE SEQUENCE</scope>
    <source>
        <strain evidence="9 10">HNI</strain>
    </source>
</reference>
<dbReference type="Ensembl" id="ENSORLT00020018772.1">
    <property type="protein sequence ID" value="ENSORLP00020028983.1"/>
    <property type="gene ID" value="ENSORLG00020012787.1"/>
</dbReference>
<protein>
    <recommendedName>
        <fullName evidence="11">DLEC1 cilia and flagella associated protein</fullName>
    </recommendedName>
</protein>
<organism evidence="9 10">
    <name type="scientific">Oryzias latipes</name>
    <name type="common">Japanese rice fish</name>
    <name type="synonym">Japanese killifish</name>
    <dbReference type="NCBI Taxonomy" id="8090"/>
    <lineage>
        <taxon>Eukaryota</taxon>
        <taxon>Metazoa</taxon>
        <taxon>Chordata</taxon>
        <taxon>Craniata</taxon>
        <taxon>Vertebrata</taxon>
        <taxon>Euteleostomi</taxon>
        <taxon>Actinopterygii</taxon>
        <taxon>Neopterygii</taxon>
        <taxon>Teleostei</taxon>
        <taxon>Neoteleostei</taxon>
        <taxon>Acanthomorphata</taxon>
        <taxon>Ovalentaria</taxon>
        <taxon>Atherinomorphae</taxon>
        <taxon>Beloniformes</taxon>
        <taxon>Adrianichthyidae</taxon>
        <taxon>Oryziinae</taxon>
        <taxon>Oryzias</taxon>
    </lineage>
</organism>
<feature type="domain" description="HYDIN/VesB/CFA65-like Ig-like" evidence="7">
    <location>
        <begin position="265"/>
        <end position="371"/>
    </location>
</feature>
<dbReference type="GO" id="GO:0008285">
    <property type="term" value="P:negative regulation of cell population proliferation"/>
    <property type="evidence" value="ECO:0007669"/>
    <property type="project" value="InterPro"/>
</dbReference>
<dbReference type="InterPro" id="IPR033304">
    <property type="entry name" value="DLEC1"/>
</dbReference>
<dbReference type="Gene3D" id="2.60.40.10">
    <property type="entry name" value="Immunoglobulins"/>
    <property type="match status" value="2"/>
</dbReference>
<keyword evidence="5" id="KW-0966">Cell projection</keyword>
<dbReference type="AlphaFoldDB" id="A0A3P9M7Z0"/>
<proteinExistence type="predicted"/>
<dbReference type="Pfam" id="PF23277">
    <property type="entry name" value="Ig_Dlec1_1"/>
    <property type="match status" value="1"/>
</dbReference>
<dbReference type="InterPro" id="IPR053879">
    <property type="entry name" value="HYDIN_VesB_CFA65-like_Ig"/>
</dbReference>
<evidence type="ECO:0000256" key="1">
    <source>
        <dbReference type="ARBA" id="ARBA00004138"/>
    </source>
</evidence>
<dbReference type="GO" id="GO:0005737">
    <property type="term" value="C:cytoplasm"/>
    <property type="evidence" value="ECO:0007669"/>
    <property type="project" value="UniProtKB-SubCell"/>
</dbReference>
<feature type="transmembrane region" description="Helical" evidence="6">
    <location>
        <begin position="90"/>
        <end position="109"/>
    </location>
</feature>
<dbReference type="PANTHER" id="PTHR46348">
    <property type="entry name" value="DELETED IN LUNG AND ESOPHAGEAL CANCER PROTEIN 1"/>
    <property type="match status" value="1"/>
</dbReference>
<dbReference type="Proteomes" id="UP000265180">
    <property type="component" value="Chromosome 20"/>
</dbReference>
<evidence type="ECO:0000256" key="2">
    <source>
        <dbReference type="ARBA" id="ARBA00004496"/>
    </source>
</evidence>
<reference key="1">
    <citation type="journal article" date="2007" name="Nature">
        <title>The medaka draft genome and insights into vertebrate genome evolution.</title>
        <authorList>
            <person name="Kasahara M."/>
            <person name="Naruse K."/>
            <person name="Sasaki S."/>
            <person name="Nakatani Y."/>
            <person name="Qu W."/>
            <person name="Ahsan B."/>
            <person name="Yamada T."/>
            <person name="Nagayasu Y."/>
            <person name="Doi K."/>
            <person name="Kasai Y."/>
            <person name="Jindo T."/>
            <person name="Kobayashi D."/>
            <person name="Shimada A."/>
            <person name="Toyoda A."/>
            <person name="Kuroki Y."/>
            <person name="Fujiyama A."/>
            <person name="Sasaki T."/>
            <person name="Shimizu A."/>
            <person name="Asakawa S."/>
            <person name="Shimizu N."/>
            <person name="Hashimoto S."/>
            <person name="Yang J."/>
            <person name="Lee Y."/>
            <person name="Matsushima K."/>
            <person name="Sugano S."/>
            <person name="Sakaizumi M."/>
            <person name="Narita T."/>
            <person name="Ohishi K."/>
            <person name="Haga S."/>
            <person name="Ohta F."/>
            <person name="Nomoto H."/>
            <person name="Nogata K."/>
            <person name="Morishita T."/>
            <person name="Endo T."/>
            <person name="Shin-I T."/>
            <person name="Takeda H."/>
            <person name="Morishita S."/>
            <person name="Kohara Y."/>
        </authorList>
    </citation>
    <scope>NUCLEOTIDE SEQUENCE [LARGE SCALE GENOMIC DNA]</scope>
    <source>
        <strain>Hd-rR</strain>
    </source>
</reference>
<dbReference type="GO" id="GO:0005929">
    <property type="term" value="C:cilium"/>
    <property type="evidence" value="ECO:0007669"/>
    <property type="project" value="UniProtKB-SubCell"/>
</dbReference>
<keyword evidence="3" id="KW-0963">Cytoplasm</keyword>
<dbReference type="Pfam" id="PF22544">
    <property type="entry name" value="HYDIN_VesB_CFA65-like_Ig"/>
    <property type="match status" value="1"/>
</dbReference>